<dbReference type="Pfam" id="PF09669">
    <property type="entry name" value="Phage_pRha"/>
    <property type="match status" value="1"/>
</dbReference>
<dbReference type="RefSeq" id="WP_141972709.1">
    <property type="nucleotide sequence ID" value="NZ_VFMJ01000001.1"/>
</dbReference>
<reference evidence="1 2" key="1">
    <citation type="submission" date="2019-06" db="EMBL/GenBank/DDBJ databases">
        <authorList>
            <person name="Deangelis K."/>
            <person name="Huntemann M."/>
            <person name="Clum A."/>
            <person name="Pillay M."/>
            <person name="Palaniappan K."/>
            <person name="Varghese N."/>
            <person name="Mikhailova N."/>
            <person name="Stamatis D."/>
            <person name="Reddy T."/>
            <person name="Daum C."/>
            <person name="Shapiro N."/>
            <person name="Ivanova N."/>
            <person name="Kyrpides N."/>
            <person name="Woyke T."/>
        </authorList>
    </citation>
    <scope>NUCLEOTIDE SEQUENCE [LARGE SCALE GENOMIC DNA]</scope>
    <source>
        <strain evidence="1 2">106R</strain>
    </source>
</reference>
<comment type="caution">
    <text evidence="1">The sequence shown here is derived from an EMBL/GenBank/DDBJ whole genome shotgun (WGS) entry which is preliminary data.</text>
</comment>
<dbReference type="InterPro" id="IPR014054">
    <property type="entry name" value="Phage_regulatory_Rha"/>
</dbReference>
<evidence type="ECO:0000313" key="1">
    <source>
        <dbReference type="EMBL" id="TQI87606.1"/>
    </source>
</evidence>
<accession>A0AA46KAA5</accession>
<sequence>MEKQMTVVGGKPMMSSRLIARLTTKEHKDVCRDIRVMLVQLYGGDERDYIRSANLLYDTNQCVSCIQYDTSNPNAWEYLLDYEHSQCLVAGYDAARRMAIINEWQDMKVELAQPRIAAPAPVQQAISTSDHILSVARVVAEATASATMKAVMELSGTQVFAAQALPPASPEQVAPVSVAEPVGTPPAPEFSPVIDLMWAFGISDAACRRLASYANLPTKLTNGERGHLLIHHSSFADAVFTLIDESTPPTGKRKRWQHPDFGGFTLKVTETNKAAVEAKQ</sequence>
<name>A0AA46KAA5_SERMA</name>
<dbReference type="Proteomes" id="UP000320710">
    <property type="component" value="Unassembled WGS sequence"/>
</dbReference>
<gene>
    <name evidence="1" type="ORF">FHU12_5309</name>
</gene>
<dbReference type="EMBL" id="VFMJ01000001">
    <property type="protein sequence ID" value="TQI87606.1"/>
    <property type="molecule type" value="Genomic_DNA"/>
</dbReference>
<evidence type="ECO:0000313" key="2">
    <source>
        <dbReference type="Proteomes" id="UP000320710"/>
    </source>
</evidence>
<organism evidence="1 2">
    <name type="scientific">Serratia marcescens</name>
    <dbReference type="NCBI Taxonomy" id="615"/>
    <lineage>
        <taxon>Bacteria</taxon>
        <taxon>Pseudomonadati</taxon>
        <taxon>Pseudomonadota</taxon>
        <taxon>Gammaproteobacteria</taxon>
        <taxon>Enterobacterales</taxon>
        <taxon>Yersiniaceae</taxon>
        <taxon>Serratia</taxon>
    </lineage>
</organism>
<reference evidence="1 2" key="2">
    <citation type="submission" date="2019-07" db="EMBL/GenBank/DDBJ databases">
        <title>Investigation of anaerobic lignin degradation for improved lignocellulosic biofuels.</title>
        <authorList>
            <person name="Deangelis K.PhD."/>
        </authorList>
    </citation>
    <scope>NUCLEOTIDE SEQUENCE [LARGE SCALE GENOMIC DNA]</scope>
    <source>
        <strain evidence="1 2">106R</strain>
    </source>
</reference>
<protein>
    <submittedName>
        <fullName evidence="1">Regulatory protein Rha</fullName>
    </submittedName>
</protein>
<dbReference type="AlphaFoldDB" id="A0AA46KAA5"/>
<proteinExistence type="predicted"/>